<name>A0A1I1PZ06_9BACT</name>
<feature type="domain" description="Secretion system C-terminal sorting" evidence="4">
    <location>
        <begin position="598"/>
        <end position="673"/>
    </location>
</feature>
<dbReference type="AlphaFoldDB" id="A0A1I1PZ06"/>
<dbReference type="OrthoDB" id="1488710at2"/>
<proteinExistence type="predicted"/>
<feature type="signal peptide" evidence="2">
    <location>
        <begin position="1"/>
        <end position="23"/>
    </location>
</feature>
<feature type="chain" id="PRO_5011784355" evidence="2">
    <location>
        <begin position="24"/>
        <end position="675"/>
    </location>
</feature>
<organism evidence="5 6">
    <name type="scientific">Spirosoma endophyticum</name>
    <dbReference type="NCBI Taxonomy" id="662367"/>
    <lineage>
        <taxon>Bacteria</taxon>
        <taxon>Pseudomonadati</taxon>
        <taxon>Bacteroidota</taxon>
        <taxon>Cytophagia</taxon>
        <taxon>Cytophagales</taxon>
        <taxon>Cytophagaceae</taxon>
        <taxon>Spirosoma</taxon>
    </lineage>
</organism>
<dbReference type="STRING" id="662367.SAMN05216167_103522"/>
<evidence type="ECO:0000313" key="6">
    <source>
        <dbReference type="Proteomes" id="UP000198598"/>
    </source>
</evidence>
<dbReference type="EMBL" id="FOLQ01000003">
    <property type="protein sequence ID" value="SFD15059.1"/>
    <property type="molecule type" value="Genomic_DNA"/>
</dbReference>
<dbReference type="Proteomes" id="UP000198598">
    <property type="component" value="Unassembled WGS sequence"/>
</dbReference>
<dbReference type="InterPro" id="IPR036514">
    <property type="entry name" value="SGNH_hydro_sf"/>
</dbReference>
<dbReference type="NCBIfam" id="TIGR04183">
    <property type="entry name" value="Por_Secre_tail"/>
    <property type="match status" value="1"/>
</dbReference>
<evidence type="ECO:0000256" key="2">
    <source>
        <dbReference type="SAM" id="SignalP"/>
    </source>
</evidence>
<dbReference type="Gene3D" id="3.40.50.1110">
    <property type="entry name" value="SGNH hydrolase"/>
    <property type="match status" value="1"/>
</dbReference>
<dbReference type="SUPFAM" id="SSF52266">
    <property type="entry name" value="SGNH hydrolase"/>
    <property type="match status" value="1"/>
</dbReference>
<dbReference type="InterPro" id="IPR026444">
    <property type="entry name" value="Secre_tail"/>
</dbReference>
<protein>
    <submittedName>
        <fullName evidence="5">Por secretion system C-terminal sorting domain-containing protein</fullName>
    </submittedName>
</protein>
<evidence type="ECO:0000313" key="5">
    <source>
        <dbReference type="EMBL" id="SFD15059.1"/>
    </source>
</evidence>
<keyword evidence="2" id="KW-0732">Signal</keyword>
<sequence>MILFRVTFLFLGCWLLASLPSVAQLTITYPIPRMVVQRNQENNAPLYIAGTFSIPIDRVEARLVPVSIANRLSIDWTLLQDKPQNGLYQGKIIVPAGSFRLEVRGIRDEKTVSSAVVSSVGVGEVFLIAGQSNAMGIPDLGAKGASERVVSYNAWNRFWNKDNALESSDKPFPVPTFTTLEATSLVYPTGQTAWCWGELGDHIADRYSVPVAFFNVAIPATVADNWSATADGTSAKNIFNSTIWPFLQPYSNLRNALQYYHSQFGLRAVLWHHGESDAVPLQTPTETYRKDIQHLIDRSRADFGRNMTWVVARCSISPAGPTPSSAIINAQTLLANTPNNNVWLGPYTDTIQSPRQQHGHFENIANGIQGISRFATAWNENLNDKFFKESQPSQPQQFISTGLIPSSISAGTTISVPYEAVGFATKPNVVVQLLTAQGLFIAEVGRDKGNRSVPVYLPDTLSRGLYRMRVVATSPVLAGTPTQPFLVTPVGRPINPFIEVQVEQIDSTTHVHWLTAQEPPGSRFFIERKDVSDKYQTIGTANVLNDGQFSHLYSFIDPDKPSGKNPYRIRLEQPDGQLIFSTDIILAVPGEQLPPPTVYPNPNDGTQVTMHFPKGGQWNLTLINLSGQIVWQQRITALANQPATIPLTANLPVGLYSLHMQSADYRYTKQLLIQR</sequence>
<dbReference type="GO" id="GO:0016788">
    <property type="term" value="F:hydrolase activity, acting on ester bonds"/>
    <property type="evidence" value="ECO:0007669"/>
    <property type="project" value="UniProtKB-ARBA"/>
</dbReference>
<keyword evidence="6" id="KW-1185">Reference proteome</keyword>
<evidence type="ECO:0000259" key="3">
    <source>
        <dbReference type="Pfam" id="PF03629"/>
    </source>
</evidence>
<keyword evidence="1" id="KW-0378">Hydrolase</keyword>
<feature type="domain" description="Sialate O-acetylesterase" evidence="3">
    <location>
        <begin position="124"/>
        <end position="314"/>
    </location>
</feature>
<gene>
    <name evidence="5" type="ORF">SAMN05216167_103522</name>
</gene>
<dbReference type="Pfam" id="PF03629">
    <property type="entry name" value="SASA"/>
    <property type="match status" value="1"/>
</dbReference>
<dbReference type="Pfam" id="PF18962">
    <property type="entry name" value="Por_Secre_tail"/>
    <property type="match status" value="1"/>
</dbReference>
<evidence type="ECO:0000256" key="1">
    <source>
        <dbReference type="ARBA" id="ARBA00022801"/>
    </source>
</evidence>
<accession>A0A1I1PZ06</accession>
<dbReference type="InterPro" id="IPR005181">
    <property type="entry name" value="SASA"/>
</dbReference>
<reference evidence="5 6" key="1">
    <citation type="submission" date="2016-10" db="EMBL/GenBank/DDBJ databases">
        <authorList>
            <person name="de Groot N.N."/>
        </authorList>
    </citation>
    <scope>NUCLEOTIDE SEQUENCE [LARGE SCALE GENOMIC DNA]</scope>
    <source>
        <strain evidence="5 6">DSM 26130</strain>
    </source>
</reference>
<evidence type="ECO:0000259" key="4">
    <source>
        <dbReference type="Pfam" id="PF18962"/>
    </source>
</evidence>